<reference evidence="2" key="1">
    <citation type="journal article" date="2009" name="Science">
        <title>The B73 maize genome: complexity, diversity, and dynamics.</title>
        <authorList>
            <person name="Schnable P.S."/>
            <person name="Ware D."/>
            <person name="Fulton R.S."/>
            <person name="Stein J.C."/>
            <person name="Wei F."/>
            <person name="Pasternak S."/>
            <person name="Liang C."/>
            <person name="Zhang J."/>
            <person name="Fulton L."/>
            <person name="Graves T.A."/>
            <person name="Minx P."/>
            <person name="Reily A.D."/>
            <person name="Courtney L."/>
            <person name="Kruchowski S.S."/>
            <person name="Tomlinson C."/>
            <person name="Strong C."/>
            <person name="Delehaunty K."/>
            <person name="Fronick C."/>
            <person name="Courtney B."/>
            <person name="Rock S.M."/>
            <person name="Belter E."/>
            <person name="Du F."/>
            <person name="Kim K."/>
            <person name="Abbott R.M."/>
            <person name="Cotton M."/>
            <person name="Levy A."/>
            <person name="Marchetto P."/>
            <person name="Ochoa K."/>
            <person name="Jackson S.M."/>
            <person name="Gillam B."/>
            <person name="Chen W."/>
            <person name="Yan L."/>
            <person name="Higginbotham J."/>
            <person name="Cardenas M."/>
            <person name="Waligorski J."/>
            <person name="Applebaum E."/>
            <person name="Phelps L."/>
            <person name="Falcone J."/>
            <person name="Kanchi K."/>
            <person name="Thane T."/>
            <person name="Scimone A."/>
            <person name="Thane N."/>
            <person name="Henke J."/>
            <person name="Wang T."/>
            <person name="Ruppert J."/>
            <person name="Shah N."/>
            <person name="Rotter K."/>
            <person name="Hodges J."/>
            <person name="Ingenthron E."/>
            <person name="Cordes M."/>
            <person name="Kohlberg S."/>
            <person name="Sgro J."/>
            <person name="Delgado B."/>
            <person name="Mead K."/>
            <person name="Chinwalla A."/>
            <person name="Leonard S."/>
            <person name="Crouse K."/>
            <person name="Collura K."/>
            <person name="Kudrna D."/>
            <person name="Currie J."/>
            <person name="He R."/>
            <person name="Angelova A."/>
            <person name="Rajasekar S."/>
            <person name="Mueller T."/>
            <person name="Lomeli R."/>
            <person name="Scara G."/>
            <person name="Ko A."/>
            <person name="Delaney K."/>
            <person name="Wissotski M."/>
            <person name="Lopez G."/>
            <person name="Campos D."/>
            <person name="Braidotti M."/>
            <person name="Ashley E."/>
            <person name="Golser W."/>
            <person name="Kim H."/>
            <person name="Lee S."/>
            <person name="Lin J."/>
            <person name="Dujmic Z."/>
            <person name="Kim W."/>
            <person name="Talag J."/>
            <person name="Zuccolo A."/>
            <person name="Fan C."/>
            <person name="Sebastian A."/>
            <person name="Kramer M."/>
            <person name="Spiegel L."/>
            <person name="Nascimento L."/>
            <person name="Zutavern T."/>
            <person name="Miller B."/>
            <person name="Ambroise C."/>
            <person name="Muller S."/>
            <person name="Spooner W."/>
            <person name="Narechania A."/>
            <person name="Ren L."/>
            <person name="Wei S."/>
            <person name="Kumari S."/>
            <person name="Faga B."/>
            <person name="Levy M.J."/>
            <person name="McMahan L."/>
            <person name="Van Buren P."/>
            <person name="Vaughn M.W."/>
            <person name="Ying K."/>
            <person name="Yeh C.-T."/>
            <person name="Emrich S.J."/>
            <person name="Jia Y."/>
            <person name="Kalyanaraman A."/>
            <person name="Hsia A.-P."/>
            <person name="Barbazuk W.B."/>
            <person name="Baucom R.S."/>
            <person name="Brutnell T.P."/>
            <person name="Carpita N.C."/>
            <person name="Chaparro C."/>
            <person name="Chia J.-M."/>
            <person name="Deragon J.-M."/>
            <person name="Estill J.C."/>
            <person name="Fu Y."/>
            <person name="Jeddeloh J.A."/>
            <person name="Han Y."/>
            <person name="Lee H."/>
            <person name="Li P."/>
            <person name="Lisch D.R."/>
            <person name="Liu S."/>
            <person name="Liu Z."/>
            <person name="Nagel D.H."/>
            <person name="McCann M.C."/>
            <person name="SanMiguel P."/>
            <person name="Myers A.M."/>
            <person name="Nettleton D."/>
            <person name="Nguyen J."/>
            <person name="Penning B.W."/>
            <person name="Ponnala L."/>
            <person name="Schneider K.L."/>
            <person name="Schwartz D.C."/>
            <person name="Sharma A."/>
            <person name="Soderlund C."/>
            <person name="Springer N.M."/>
            <person name="Sun Q."/>
            <person name="Wang H."/>
            <person name="Waterman M."/>
            <person name="Westerman R."/>
            <person name="Wolfgruber T.K."/>
            <person name="Yang L."/>
            <person name="Yu Y."/>
            <person name="Zhang L."/>
            <person name="Zhou S."/>
            <person name="Zhu Q."/>
            <person name="Bennetzen J.L."/>
            <person name="Dawe R.K."/>
            <person name="Jiang J."/>
            <person name="Jiang N."/>
            <person name="Presting G.G."/>
            <person name="Wessler S.R."/>
            <person name="Aluru S."/>
            <person name="Martienssen R.A."/>
            <person name="Clifton S.W."/>
            <person name="McCombie W.R."/>
            <person name="Wing R.A."/>
            <person name="Wilson R.K."/>
        </authorList>
    </citation>
    <scope>NUCLEOTIDE SEQUENCE [LARGE SCALE GENOMIC DNA]</scope>
    <source>
        <strain evidence="2">cv. B73</strain>
    </source>
</reference>
<dbReference type="InParanoid" id="A0A804PC69"/>
<dbReference type="EnsemblPlants" id="Zm00001eb226090_T001">
    <property type="protein sequence ID" value="Zm00001eb226090_P001"/>
    <property type="gene ID" value="Zm00001eb226090"/>
</dbReference>
<dbReference type="AlphaFoldDB" id="A0A804PC69"/>
<accession>A0A804PC69</accession>
<evidence type="ECO:0000313" key="2">
    <source>
        <dbReference type="Proteomes" id="UP000007305"/>
    </source>
</evidence>
<evidence type="ECO:0000313" key="1">
    <source>
        <dbReference type="EnsemblPlants" id="Zm00001eb226090_P001"/>
    </source>
</evidence>
<reference evidence="1" key="2">
    <citation type="submission" date="2019-07" db="EMBL/GenBank/DDBJ databases">
        <authorList>
            <person name="Seetharam A."/>
            <person name="Woodhouse M."/>
            <person name="Cannon E."/>
        </authorList>
    </citation>
    <scope>NUCLEOTIDE SEQUENCE [LARGE SCALE GENOMIC DNA]</scope>
    <source>
        <strain evidence="1">cv. B73</strain>
    </source>
</reference>
<proteinExistence type="predicted"/>
<name>A0A804PC69_MAIZE</name>
<dbReference type="PANTHER" id="PTHR32011:SF2">
    <property type="entry name" value="OS08G0472400 PROTEIN"/>
    <property type="match status" value="1"/>
</dbReference>
<keyword evidence="2" id="KW-1185">Reference proteome</keyword>
<dbReference type="PANTHER" id="PTHR32011">
    <property type="entry name" value="OS08G0472400 PROTEIN"/>
    <property type="match status" value="1"/>
</dbReference>
<protein>
    <submittedName>
        <fullName evidence="1">Uncharacterized protein</fullName>
    </submittedName>
</protein>
<sequence length="144" mass="14928">MGVASGLAMPCRPQLSVYMLVAPPPGLRGGRAPGPDGAGAGAREAEMGFAFPPNLRDVLAAGLSSRLGFPDGLRSAFDLPITAASLQIAQGALWPRCWGARPATQIRALRLPLPRIVIAPEAETPALTALRPSCSSLPPPRHHA</sequence>
<organism evidence="1 2">
    <name type="scientific">Zea mays</name>
    <name type="common">Maize</name>
    <dbReference type="NCBI Taxonomy" id="4577"/>
    <lineage>
        <taxon>Eukaryota</taxon>
        <taxon>Viridiplantae</taxon>
        <taxon>Streptophyta</taxon>
        <taxon>Embryophyta</taxon>
        <taxon>Tracheophyta</taxon>
        <taxon>Spermatophyta</taxon>
        <taxon>Magnoliopsida</taxon>
        <taxon>Liliopsida</taxon>
        <taxon>Poales</taxon>
        <taxon>Poaceae</taxon>
        <taxon>PACMAD clade</taxon>
        <taxon>Panicoideae</taxon>
        <taxon>Andropogonodae</taxon>
        <taxon>Andropogoneae</taxon>
        <taxon>Tripsacinae</taxon>
        <taxon>Zea</taxon>
    </lineage>
</organism>
<reference evidence="1" key="3">
    <citation type="submission" date="2021-05" db="UniProtKB">
        <authorList>
            <consortium name="EnsemblPlants"/>
        </authorList>
    </citation>
    <scope>IDENTIFICATION</scope>
    <source>
        <strain evidence="1">cv. B73</strain>
    </source>
</reference>
<dbReference type="Gramene" id="Zm00001eb226090_T001">
    <property type="protein sequence ID" value="Zm00001eb226090_P001"/>
    <property type="gene ID" value="Zm00001eb226090"/>
</dbReference>
<dbReference type="Proteomes" id="UP000007305">
    <property type="component" value="Chromosome 5"/>
</dbReference>